<reference evidence="9" key="1">
    <citation type="submission" date="2021-01" db="EMBL/GenBank/DDBJ databases">
        <authorList>
            <person name="Corre E."/>
            <person name="Pelletier E."/>
            <person name="Niang G."/>
            <person name="Scheremetjew M."/>
            <person name="Finn R."/>
            <person name="Kale V."/>
            <person name="Holt S."/>
            <person name="Cochrane G."/>
            <person name="Meng A."/>
            <person name="Brown T."/>
            <person name="Cohen L."/>
        </authorList>
    </citation>
    <scope>NUCLEOTIDE SEQUENCE</scope>
    <source>
        <strain evidence="9">CCMP1756</strain>
    </source>
</reference>
<feature type="signal peptide" evidence="8">
    <location>
        <begin position="1"/>
        <end position="15"/>
    </location>
</feature>
<organism evidence="9">
    <name type="scientific">Pelagomonas calceolata</name>
    <dbReference type="NCBI Taxonomy" id="35677"/>
    <lineage>
        <taxon>Eukaryota</taxon>
        <taxon>Sar</taxon>
        <taxon>Stramenopiles</taxon>
        <taxon>Ochrophyta</taxon>
        <taxon>Pelagophyceae</taxon>
        <taxon>Pelagomonadales</taxon>
        <taxon>Pelagomonadaceae</taxon>
        <taxon>Pelagomonas</taxon>
    </lineage>
</organism>
<accession>A0A7S3ZVJ4</accession>
<dbReference type="GO" id="GO:0009507">
    <property type="term" value="C:chloroplast"/>
    <property type="evidence" value="ECO:0007669"/>
    <property type="project" value="UniProtKB-SubCell"/>
</dbReference>
<gene>
    <name evidence="9" type="ORF">PCAL00307_LOCUS10644</name>
</gene>
<dbReference type="EMBL" id="HBIW01012397">
    <property type="protein sequence ID" value="CAE0695208.1"/>
    <property type="molecule type" value="Transcribed_RNA"/>
</dbReference>
<evidence type="ECO:0000256" key="5">
    <source>
        <dbReference type="ARBA" id="ARBA00022531"/>
    </source>
</evidence>
<keyword evidence="8" id="KW-0732">Signal</keyword>
<protein>
    <recommendedName>
        <fullName evidence="10">Plastid light harvesting protein</fullName>
    </recommendedName>
</protein>
<dbReference type="GO" id="GO:0016168">
    <property type="term" value="F:chlorophyll binding"/>
    <property type="evidence" value="ECO:0007669"/>
    <property type="project" value="UniProtKB-KW"/>
</dbReference>
<dbReference type="InterPro" id="IPR022796">
    <property type="entry name" value="Chloroa_b-bind"/>
</dbReference>
<comment type="function">
    <text evidence="1">The light-harvesting complex (LHC) functions as a light receptor, it captures and delivers excitation energy to photosystems with which it is closely associated. Energy is transferred from the carotenoid and chlorophyll C (or B) to chlorophyll A and the photosynthetic reaction centers where it is used to synthesize ATP and reducing power.</text>
</comment>
<evidence type="ECO:0000313" key="9">
    <source>
        <dbReference type="EMBL" id="CAE0695208.1"/>
    </source>
</evidence>
<proteinExistence type="inferred from homology"/>
<dbReference type="PANTHER" id="PTHR21649">
    <property type="entry name" value="CHLOROPHYLL A/B BINDING PROTEIN"/>
    <property type="match status" value="1"/>
</dbReference>
<name>A0A7S3ZVJ4_9STRA</name>
<keyword evidence="7" id="KW-0148">Chlorophyll</keyword>
<evidence type="ECO:0000256" key="8">
    <source>
        <dbReference type="SAM" id="SignalP"/>
    </source>
</evidence>
<feature type="binding site" evidence="7">
    <location>
        <position position="70"/>
    </location>
    <ligand>
        <name>chlorophyll a</name>
        <dbReference type="ChEBI" id="CHEBI:58416"/>
        <label>1</label>
    </ligand>
</feature>
<dbReference type="GO" id="GO:0009765">
    <property type="term" value="P:photosynthesis, light harvesting"/>
    <property type="evidence" value="ECO:0007669"/>
    <property type="project" value="InterPro"/>
</dbReference>
<evidence type="ECO:0000256" key="1">
    <source>
        <dbReference type="ARBA" id="ARBA00004022"/>
    </source>
</evidence>
<keyword evidence="4" id="KW-0150">Chloroplast</keyword>
<evidence type="ECO:0008006" key="10">
    <source>
        <dbReference type="Google" id="ProtNLM"/>
    </source>
</evidence>
<comment type="subcellular location">
    <subcellularLocation>
        <location evidence="2">Plastid</location>
        <location evidence="2">Chloroplast</location>
    </subcellularLocation>
</comment>
<keyword evidence="5" id="KW-0602">Photosynthesis</keyword>
<feature type="chain" id="PRO_5030590236" description="Plastid light harvesting protein" evidence="8">
    <location>
        <begin position="16"/>
        <end position="201"/>
    </location>
</feature>
<evidence type="ECO:0000256" key="6">
    <source>
        <dbReference type="ARBA" id="ARBA00022640"/>
    </source>
</evidence>
<dbReference type="SUPFAM" id="SSF103511">
    <property type="entry name" value="Chlorophyll a-b binding protein"/>
    <property type="match status" value="1"/>
</dbReference>
<sequence length="201" mass="21794">MQRLIAALALSSAAAFVAPVAPAASTALRAVEEFEVGVQAPAGFFDPLNYCEDQPESFARRRAVERKHGRISMMAFVGILVHNADIEFPGYISKSQGVKFSDIPDGIYGFSKIPAAGILQIFLLTGLIELAWWPASNYSGDYGIGFWGKKWQGEDKLQKLNAEMANGRLAMLGVAGNMLAEGQTGMTFKEQLLALNFNPFA</sequence>
<evidence type="ECO:0000256" key="2">
    <source>
        <dbReference type="ARBA" id="ARBA00004229"/>
    </source>
</evidence>
<feature type="binding site" evidence="7">
    <location>
        <position position="65"/>
    </location>
    <ligand>
        <name>chlorophyll a</name>
        <dbReference type="ChEBI" id="CHEBI:58416"/>
        <label>1</label>
    </ligand>
</feature>
<dbReference type="GO" id="GO:0016020">
    <property type="term" value="C:membrane"/>
    <property type="evidence" value="ECO:0007669"/>
    <property type="project" value="InterPro"/>
</dbReference>
<feature type="binding site" description="axial binding residue" evidence="7">
    <location>
        <position position="28"/>
    </location>
    <ligand>
        <name>chlorophyll b</name>
        <dbReference type="ChEBI" id="CHEBI:61721"/>
        <label>1</label>
    </ligand>
    <ligandPart>
        <name>Mg</name>
        <dbReference type="ChEBI" id="CHEBI:25107"/>
    </ligandPart>
</feature>
<dbReference type="Pfam" id="PF00504">
    <property type="entry name" value="Chloroa_b-bind"/>
    <property type="match status" value="1"/>
</dbReference>
<dbReference type="Gene3D" id="1.10.3460.10">
    <property type="entry name" value="Chlorophyll a/b binding protein domain"/>
    <property type="match status" value="1"/>
</dbReference>
<keyword evidence="6" id="KW-0934">Plastid</keyword>
<comment type="similarity">
    <text evidence="3">Belongs to the fucoxanthin chlorophyll protein family.</text>
</comment>
<evidence type="ECO:0000256" key="4">
    <source>
        <dbReference type="ARBA" id="ARBA00022528"/>
    </source>
</evidence>
<evidence type="ECO:0000256" key="3">
    <source>
        <dbReference type="ARBA" id="ARBA00005933"/>
    </source>
</evidence>
<evidence type="ECO:0000256" key="7">
    <source>
        <dbReference type="PIRSR" id="PIRSR601344-1"/>
    </source>
</evidence>
<keyword evidence="7" id="KW-0157">Chromophore</keyword>
<dbReference type="AlphaFoldDB" id="A0A7S3ZVJ4"/>
<dbReference type="InterPro" id="IPR001344">
    <property type="entry name" value="Chloro_AB-bd_pln"/>
</dbReference>